<name>A0ABS8WM31_DATST</name>
<evidence type="ECO:0000313" key="2">
    <source>
        <dbReference type="EMBL" id="MCE3050545.1"/>
    </source>
</evidence>
<keyword evidence="3" id="KW-1185">Reference proteome</keyword>
<proteinExistence type="predicted"/>
<evidence type="ECO:0000256" key="1">
    <source>
        <dbReference type="SAM" id="MobiDB-lite"/>
    </source>
</evidence>
<sequence>MTNHNFSNAFHEHDGHDVIGDDFKTDQNKFSDKPSRLDDVEFSMMNDSQLVALETGFHDLVTSEKEARNRKLDKYNRSPWDLNFK</sequence>
<gene>
    <name evidence="2" type="ORF">HAX54_047487</name>
</gene>
<evidence type="ECO:0000313" key="3">
    <source>
        <dbReference type="Proteomes" id="UP000823775"/>
    </source>
</evidence>
<dbReference type="Proteomes" id="UP000823775">
    <property type="component" value="Unassembled WGS sequence"/>
</dbReference>
<feature type="region of interest" description="Disordered" evidence="1">
    <location>
        <begin position="1"/>
        <end position="35"/>
    </location>
</feature>
<organism evidence="2 3">
    <name type="scientific">Datura stramonium</name>
    <name type="common">Jimsonweed</name>
    <name type="synonym">Common thornapple</name>
    <dbReference type="NCBI Taxonomy" id="4076"/>
    <lineage>
        <taxon>Eukaryota</taxon>
        <taxon>Viridiplantae</taxon>
        <taxon>Streptophyta</taxon>
        <taxon>Embryophyta</taxon>
        <taxon>Tracheophyta</taxon>
        <taxon>Spermatophyta</taxon>
        <taxon>Magnoliopsida</taxon>
        <taxon>eudicotyledons</taxon>
        <taxon>Gunneridae</taxon>
        <taxon>Pentapetalae</taxon>
        <taxon>asterids</taxon>
        <taxon>lamiids</taxon>
        <taxon>Solanales</taxon>
        <taxon>Solanaceae</taxon>
        <taxon>Solanoideae</taxon>
        <taxon>Datureae</taxon>
        <taxon>Datura</taxon>
    </lineage>
</organism>
<protein>
    <submittedName>
        <fullName evidence="2">Uncharacterized protein</fullName>
    </submittedName>
</protein>
<dbReference type="EMBL" id="JACEIK010007676">
    <property type="protein sequence ID" value="MCE3050545.1"/>
    <property type="molecule type" value="Genomic_DNA"/>
</dbReference>
<feature type="compositionally biased region" description="Basic and acidic residues" evidence="1">
    <location>
        <begin position="10"/>
        <end position="35"/>
    </location>
</feature>
<reference evidence="2 3" key="1">
    <citation type="journal article" date="2021" name="BMC Genomics">
        <title>Datura genome reveals duplications of psychoactive alkaloid biosynthetic genes and high mutation rate following tissue culture.</title>
        <authorList>
            <person name="Rajewski A."/>
            <person name="Carter-House D."/>
            <person name="Stajich J."/>
            <person name="Litt A."/>
        </authorList>
    </citation>
    <scope>NUCLEOTIDE SEQUENCE [LARGE SCALE GENOMIC DNA]</scope>
    <source>
        <strain evidence="2">AR-01</strain>
    </source>
</reference>
<accession>A0ABS8WM31</accession>
<comment type="caution">
    <text evidence="2">The sequence shown here is derived from an EMBL/GenBank/DDBJ whole genome shotgun (WGS) entry which is preliminary data.</text>
</comment>